<evidence type="ECO:0008006" key="4">
    <source>
        <dbReference type="Google" id="ProtNLM"/>
    </source>
</evidence>
<feature type="region of interest" description="Disordered" evidence="1">
    <location>
        <begin position="94"/>
        <end position="118"/>
    </location>
</feature>
<gene>
    <name evidence="2" type="ORF">TH68_02425</name>
</gene>
<reference evidence="2 3" key="1">
    <citation type="submission" date="2015-01" db="EMBL/GenBank/DDBJ databases">
        <title>Lifestyle Evolution in Cyanobacterial Symbionts of Sponges.</title>
        <authorList>
            <person name="Burgsdorf I."/>
            <person name="Slaby B.M."/>
            <person name="Handley K.M."/>
            <person name="Haber M."/>
            <person name="Blom J."/>
            <person name="Marshall C.W."/>
            <person name="Gilbert J.A."/>
            <person name="Hentschel U."/>
            <person name="Steindler L."/>
        </authorList>
    </citation>
    <scope>NUCLEOTIDE SEQUENCE [LARGE SCALE GENOMIC DNA]</scope>
    <source>
        <strain evidence="2">142</strain>
    </source>
</reference>
<dbReference type="EMBL" id="JXUO01000077">
    <property type="protein sequence ID" value="KKZ15072.1"/>
    <property type="molecule type" value="Genomic_DNA"/>
</dbReference>
<comment type="caution">
    <text evidence="2">The sequence shown here is derived from an EMBL/GenBank/DDBJ whole genome shotgun (WGS) entry which is preliminary data.</text>
</comment>
<organism evidence="2 3">
    <name type="scientific">Candidatus Synechococcus spongiarum 142</name>
    <dbReference type="NCBI Taxonomy" id="1608213"/>
    <lineage>
        <taxon>Bacteria</taxon>
        <taxon>Bacillati</taxon>
        <taxon>Cyanobacteriota</taxon>
        <taxon>Cyanophyceae</taxon>
        <taxon>Synechococcales</taxon>
        <taxon>Synechococcaceae</taxon>
        <taxon>Synechococcus</taxon>
    </lineage>
</organism>
<dbReference type="Proteomes" id="UP000035054">
    <property type="component" value="Unassembled WGS sequence"/>
</dbReference>
<dbReference type="SUPFAM" id="SSF52467">
    <property type="entry name" value="DHS-like NAD/FAD-binding domain"/>
    <property type="match status" value="1"/>
</dbReference>
<dbReference type="AlphaFoldDB" id="A0A6N3X5Z3"/>
<proteinExistence type="predicted"/>
<protein>
    <recommendedName>
        <fullName evidence="4">SIR2-like domain-containing protein</fullName>
    </recommendedName>
</protein>
<evidence type="ECO:0000256" key="1">
    <source>
        <dbReference type="SAM" id="MobiDB-lite"/>
    </source>
</evidence>
<accession>A0A6N3X5Z3</accession>
<name>A0A6N3X5Z3_9SYNE</name>
<feature type="compositionally biased region" description="Polar residues" evidence="1">
    <location>
        <begin position="96"/>
        <end position="111"/>
    </location>
</feature>
<evidence type="ECO:0000313" key="3">
    <source>
        <dbReference type="Proteomes" id="UP000035054"/>
    </source>
</evidence>
<sequence length="118" mass="13435">MQRDNLESNALHRNLLRLFQKTGDPVRIVTTNFDCLFERAAETGDLFENEPKVFEAPALPLGSLQETVDQPIISWNKDRDNDVESSTWHCHLLGNDRTNTSSPHLTMANQGTRREATK</sequence>
<dbReference type="InterPro" id="IPR029035">
    <property type="entry name" value="DHS-like_NAD/FAD-binding_dom"/>
</dbReference>
<evidence type="ECO:0000313" key="2">
    <source>
        <dbReference type="EMBL" id="KKZ15072.1"/>
    </source>
</evidence>